<feature type="domain" description="Cyclin C-terminal" evidence="4">
    <location>
        <begin position="213"/>
        <end position="316"/>
    </location>
</feature>
<dbReference type="InterPro" id="IPR013763">
    <property type="entry name" value="Cyclin-like_dom"/>
</dbReference>
<dbReference type="STRING" id="3708.A0A078HD79"/>
<feature type="domain" description="Cyclin-like" evidence="3">
    <location>
        <begin position="217"/>
        <end position="294"/>
    </location>
</feature>
<dbReference type="OMA" id="PELQHYM"/>
<dbReference type="InterPro" id="IPR036915">
    <property type="entry name" value="Cyclin-like_sf"/>
</dbReference>
<protein>
    <submittedName>
        <fullName evidence="5">BnaC08g05160D protein</fullName>
    </submittedName>
</protein>
<dbReference type="AlphaFoldDB" id="A0A078HD79"/>
<dbReference type="PaxDb" id="3708-A0A078HD79"/>
<keyword evidence="6" id="KW-1185">Reference proteome</keyword>
<dbReference type="InterPro" id="IPR004367">
    <property type="entry name" value="Cyclin_C-dom"/>
</dbReference>
<evidence type="ECO:0000256" key="1">
    <source>
        <dbReference type="ARBA" id="ARBA00022618"/>
    </source>
</evidence>
<sequence>MAVTTKKRASLGNITNQNNELFLKSNQIFDVFASANCSNKSAKLKLAQPTQPSSVKPSISKVTSLPYEQTKLHSPSKSDAASVSIDKTMSSCDSYKSPQVEYIDNEQVSAVVSIERKALSNLYITPSSETTFNCCRRDVLSDMENKDKTKKRPATDFMERVKKDVNSTMRGILVDWPVETEASAAWCGVYNDSSVLDMESAVLNDLKFEMLAPTTKCFLRRFVRAAHGVHEAPLMQLECMASYIAELSLLEYTMLSHPPSLVAASAIFLLKPELQHYMQYRAMELRGCVKDLQRLSSNAHVFTLPAYKFVAKKFCPSIIPQELFSNKFEGLSVGGWENLDQRLISSDYSGTMYPIKARNGSVFEPNKAPSVGLTLGLLDRLFGLWNSGCSENSMKIQTNRNFRTAMVGSGQVLLDSDKTVELVG</sequence>
<dbReference type="Gene3D" id="1.10.472.10">
    <property type="entry name" value="Cyclin-like"/>
    <property type="match status" value="1"/>
</dbReference>
<dbReference type="InterPro" id="IPR039361">
    <property type="entry name" value="Cyclin"/>
</dbReference>
<keyword evidence="2" id="KW-0131">Cell cycle</keyword>
<dbReference type="SMART" id="SM01332">
    <property type="entry name" value="Cyclin_C"/>
    <property type="match status" value="1"/>
</dbReference>
<dbReference type="Proteomes" id="UP000028999">
    <property type="component" value="Unassembled WGS sequence"/>
</dbReference>
<dbReference type="Gramene" id="CDY36335">
    <property type="protein sequence ID" value="CDY36335"/>
    <property type="gene ID" value="GSBRNA2T00060337001"/>
</dbReference>
<organism evidence="5 6">
    <name type="scientific">Brassica napus</name>
    <name type="common">Rape</name>
    <dbReference type="NCBI Taxonomy" id="3708"/>
    <lineage>
        <taxon>Eukaryota</taxon>
        <taxon>Viridiplantae</taxon>
        <taxon>Streptophyta</taxon>
        <taxon>Embryophyta</taxon>
        <taxon>Tracheophyta</taxon>
        <taxon>Spermatophyta</taxon>
        <taxon>Magnoliopsida</taxon>
        <taxon>eudicotyledons</taxon>
        <taxon>Gunneridae</taxon>
        <taxon>Pentapetalae</taxon>
        <taxon>rosids</taxon>
        <taxon>malvids</taxon>
        <taxon>Brassicales</taxon>
        <taxon>Brassicaceae</taxon>
        <taxon>Brassiceae</taxon>
        <taxon>Brassica</taxon>
    </lineage>
</organism>
<gene>
    <name evidence="5" type="primary">BnaC08g05160D</name>
    <name evidence="5" type="ORF">GSBRNA2T00060337001</name>
</gene>
<dbReference type="Pfam" id="PF02984">
    <property type="entry name" value="Cyclin_C"/>
    <property type="match status" value="1"/>
</dbReference>
<accession>A0A078HD79</accession>
<dbReference type="PANTHER" id="PTHR10177">
    <property type="entry name" value="CYCLINS"/>
    <property type="match status" value="1"/>
</dbReference>
<evidence type="ECO:0000313" key="6">
    <source>
        <dbReference type="Proteomes" id="UP000028999"/>
    </source>
</evidence>
<proteinExistence type="predicted"/>
<dbReference type="SUPFAM" id="SSF47954">
    <property type="entry name" value="Cyclin-like"/>
    <property type="match status" value="1"/>
</dbReference>
<dbReference type="EMBL" id="LK032373">
    <property type="protein sequence ID" value="CDY36335.1"/>
    <property type="molecule type" value="Genomic_DNA"/>
</dbReference>
<evidence type="ECO:0000259" key="4">
    <source>
        <dbReference type="SMART" id="SM01332"/>
    </source>
</evidence>
<reference evidence="5 6" key="1">
    <citation type="journal article" date="2014" name="Science">
        <title>Plant genetics. Early allopolyploid evolution in the post-Neolithic Brassica napus oilseed genome.</title>
        <authorList>
            <person name="Chalhoub B."/>
            <person name="Denoeud F."/>
            <person name="Liu S."/>
            <person name="Parkin I.A."/>
            <person name="Tang H."/>
            <person name="Wang X."/>
            <person name="Chiquet J."/>
            <person name="Belcram H."/>
            <person name="Tong C."/>
            <person name="Samans B."/>
            <person name="Correa M."/>
            <person name="Da Silva C."/>
            <person name="Just J."/>
            <person name="Falentin C."/>
            <person name="Koh C.S."/>
            <person name="Le Clainche I."/>
            <person name="Bernard M."/>
            <person name="Bento P."/>
            <person name="Noel B."/>
            <person name="Labadie K."/>
            <person name="Alberti A."/>
            <person name="Charles M."/>
            <person name="Arnaud D."/>
            <person name="Guo H."/>
            <person name="Daviaud C."/>
            <person name="Alamery S."/>
            <person name="Jabbari K."/>
            <person name="Zhao M."/>
            <person name="Edger P.P."/>
            <person name="Chelaifa H."/>
            <person name="Tack D."/>
            <person name="Lassalle G."/>
            <person name="Mestiri I."/>
            <person name="Schnel N."/>
            <person name="Le Paslier M.C."/>
            <person name="Fan G."/>
            <person name="Renault V."/>
            <person name="Bayer P.E."/>
            <person name="Golicz A.A."/>
            <person name="Manoli S."/>
            <person name="Lee T.H."/>
            <person name="Thi V.H."/>
            <person name="Chalabi S."/>
            <person name="Hu Q."/>
            <person name="Fan C."/>
            <person name="Tollenaere R."/>
            <person name="Lu Y."/>
            <person name="Battail C."/>
            <person name="Shen J."/>
            <person name="Sidebottom C.H."/>
            <person name="Wang X."/>
            <person name="Canaguier A."/>
            <person name="Chauveau A."/>
            <person name="Berard A."/>
            <person name="Deniot G."/>
            <person name="Guan M."/>
            <person name="Liu Z."/>
            <person name="Sun F."/>
            <person name="Lim Y.P."/>
            <person name="Lyons E."/>
            <person name="Town C.D."/>
            <person name="Bancroft I."/>
            <person name="Wang X."/>
            <person name="Meng J."/>
            <person name="Ma J."/>
            <person name="Pires J.C."/>
            <person name="King G.J."/>
            <person name="Brunel D."/>
            <person name="Delourme R."/>
            <person name="Renard M."/>
            <person name="Aury J.M."/>
            <person name="Adams K.L."/>
            <person name="Batley J."/>
            <person name="Snowdon R.J."/>
            <person name="Tost J."/>
            <person name="Edwards D."/>
            <person name="Zhou Y."/>
            <person name="Hua W."/>
            <person name="Sharpe A.G."/>
            <person name="Paterson A.H."/>
            <person name="Guan C."/>
            <person name="Wincker P."/>
        </authorList>
    </citation>
    <scope>NUCLEOTIDE SEQUENCE [LARGE SCALE GENOMIC DNA]</scope>
    <source>
        <strain evidence="6">cv. Darmor-bzh</strain>
    </source>
</reference>
<evidence type="ECO:0000313" key="5">
    <source>
        <dbReference type="EMBL" id="CDY36335.1"/>
    </source>
</evidence>
<dbReference type="GO" id="GO:0051301">
    <property type="term" value="P:cell division"/>
    <property type="evidence" value="ECO:0007669"/>
    <property type="project" value="UniProtKB-KW"/>
</dbReference>
<dbReference type="SMART" id="SM00385">
    <property type="entry name" value="CYCLIN"/>
    <property type="match status" value="1"/>
</dbReference>
<keyword evidence="1" id="KW-0132">Cell division</keyword>
<evidence type="ECO:0000259" key="3">
    <source>
        <dbReference type="SMART" id="SM00385"/>
    </source>
</evidence>
<evidence type="ECO:0000256" key="2">
    <source>
        <dbReference type="ARBA" id="ARBA00023306"/>
    </source>
</evidence>
<name>A0A078HD79_BRANA</name>